<evidence type="ECO:0000259" key="2">
    <source>
        <dbReference type="PROSITE" id="PS51205"/>
    </source>
</evidence>
<dbReference type="GO" id="GO:0005085">
    <property type="term" value="F:guanyl-nucleotide exchange factor activity"/>
    <property type="evidence" value="ECO:0007669"/>
    <property type="project" value="InterPro"/>
</dbReference>
<reference evidence="3 4" key="1">
    <citation type="journal article" date="2012" name="PLoS Pathog.">
        <title>Diverse lifestyles and strategies of plant pathogenesis encoded in the genomes of eighteen Dothideomycetes fungi.</title>
        <authorList>
            <person name="Ohm R.A."/>
            <person name="Feau N."/>
            <person name="Henrissat B."/>
            <person name="Schoch C.L."/>
            <person name="Horwitz B.A."/>
            <person name="Barry K.W."/>
            <person name="Condon B.J."/>
            <person name="Copeland A.C."/>
            <person name="Dhillon B."/>
            <person name="Glaser F."/>
            <person name="Hesse C.N."/>
            <person name="Kosti I."/>
            <person name="LaButti K."/>
            <person name="Lindquist E.A."/>
            <person name="Lucas S."/>
            <person name="Salamov A.A."/>
            <person name="Bradshaw R.E."/>
            <person name="Ciuffetti L."/>
            <person name="Hamelin R.C."/>
            <person name="Kema G.H.J."/>
            <person name="Lawrence C."/>
            <person name="Scott J.A."/>
            <person name="Spatafora J.W."/>
            <person name="Turgeon B.G."/>
            <person name="de Wit P.J.G.M."/>
            <person name="Zhong S."/>
            <person name="Goodwin S.B."/>
            <person name="Grigoriev I.V."/>
        </authorList>
    </citation>
    <scope>NUCLEOTIDE SEQUENCE [LARGE SCALE GENOMIC DNA]</scope>
    <source>
        <strain evidence="3 4">SO2202</strain>
    </source>
</reference>
<dbReference type="AlphaFoldDB" id="M3D2Q2"/>
<dbReference type="InterPro" id="IPR045046">
    <property type="entry name" value="Vps9-like"/>
</dbReference>
<dbReference type="OMA" id="ETAYCLV"/>
<gene>
    <name evidence="3" type="ORF">SEPMUDRAFT_150364</name>
</gene>
<dbReference type="EMBL" id="KB456266">
    <property type="protein sequence ID" value="EMF11422.1"/>
    <property type="molecule type" value="Genomic_DNA"/>
</dbReference>
<proteinExistence type="predicted"/>
<dbReference type="GeneID" id="27903257"/>
<dbReference type="OrthoDB" id="10264848at2759"/>
<dbReference type="InterPro" id="IPR037191">
    <property type="entry name" value="VPS9_dom_sf"/>
</dbReference>
<name>M3D2Q2_SPHMS</name>
<dbReference type="RefSeq" id="XP_016759543.1">
    <property type="nucleotide sequence ID" value="XM_016906120.1"/>
</dbReference>
<feature type="region of interest" description="Disordered" evidence="1">
    <location>
        <begin position="166"/>
        <end position="197"/>
    </location>
</feature>
<feature type="region of interest" description="Disordered" evidence="1">
    <location>
        <begin position="1"/>
        <end position="61"/>
    </location>
</feature>
<dbReference type="HOGENOM" id="CLU_017705_0_0_1"/>
<dbReference type="InterPro" id="IPR003123">
    <property type="entry name" value="VPS9"/>
</dbReference>
<dbReference type="PANTHER" id="PTHR23101">
    <property type="entry name" value="RAB GDP/GTP EXCHANGE FACTOR"/>
    <property type="match status" value="1"/>
</dbReference>
<dbReference type="PROSITE" id="PS51205">
    <property type="entry name" value="VPS9"/>
    <property type="match status" value="1"/>
</dbReference>
<accession>M3D2Q2</accession>
<protein>
    <recommendedName>
        <fullName evidence="2">VPS9 domain-containing protein</fullName>
    </recommendedName>
</protein>
<dbReference type="GO" id="GO:0030139">
    <property type="term" value="C:endocytic vesicle"/>
    <property type="evidence" value="ECO:0007669"/>
    <property type="project" value="TreeGrafter"/>
</dbReference>
<organism evidence="3 4">
    <name type="scientific">Sphaerulina musiva (strain SO2202)</name>
    <name type="common">Poplar stem canker fungus</name>
    <name type="synonym">Septoria musiva</name>
    <dbReference type="NCBI Taxonomy" id="692275"/>
    <lineage>
        <taxon>Eukaryota</taxon>
        <taxon>Fungi</taxon>
        <taxon>Dikarya</taxon>
        <taxon>Ascomycota</taxon>
        <taxon>Pezizomycotina</taxon>
        <taxon>Dothideomycetes</taxon>
        <taxon>Dothideomycetidae</taxon>
        <taxon>Mycosphaerellales</taxon>
        <taxon>Mycosphaerellaceae</taxon>
        <taxon>Sphaerulina</taxon>
    </lineage>
</organism>
<dbReference type="SUPFAM" id="SSF109993">
    <property type="entry name" value="VPS9 domain"/>
    <property type="match status" value="1"/>
</dbReference>
<feature type="region of interest" description="Disordered" evidence="1">
    <location>
        <begin position="85"/>
        <end position="104"/>
    </location>
</feature>
<feature type="compositionally biased region" description="Basic and acidic residues" evidence="1">
    <location>
        <begin position="28"/>
        <end position="37"/>
    </location>
</feature>
<dbReference type="Gene3D" id="1.20.1050.80">
    <property type="entry name" value="VPS9 domain"/>
    <property type="match status" value="1"/>
</dbReference>
<dbReference type="Proteomes" id="UP000016931">
    <property type="component" value="Unassembled WGS sequence"/>
</dbReference>
<evidence type="ECO:0000256" key="1">
    <source>
        <dbReference type="SAM" id="MobiDB-lite"/>
    </source>
</evidence>
<dbReference type="STRING" id="692275.M3D2Q2"/>
<feature type="region of interest" description="Disordered" evidence="1">
    <location>
        <begin position="406"/>
        <end position="446"/>
    </location>
</feature>
<dbReference type="PANTHER" id="PTHR23101:SF97">
    <property type="entry name" value="DOMAIN PROTEIN, PUTATIVE (AFU_ORTHOLOGUE AFUA_2G10890)-RELATED"/>
    <property type="match status" value="1"/>
</dbReference>
<evidence type="ECO:0000313" key="3">
    <source>
        <dbReference type="EMBL" id="EMF11422.1"/>
    </source>
</evidence>
<dbReference type="eggNOG" id="KOG2319">
    <property type="taxonomic scope" value="Eukaryota"/>
</dbReference>
<keyword evidence="4" id="KW-1185">Reference proteome</keyword>
<dbReference type="GO" id="GO:0031267">
    <property type="term" value="F:small GTPase binding"/>
    <property type="evidence" value="ECO:0007669"/>
    <property type="project" value="TreeGrafter"/>
</dbReference>
<feature type="compositionally biased region" description="Polar residues" evidence="1">
    <location>
        <begin position="432"/>
        <end position="446"/>
    </location>
</feature>
<dbReference type="SMART" id="SM00167">
    <property type="entry name" value="VPS9"/>
    <property type="match status" value="1"/>
</dbReference>
<dbReference type="GO" id="GO:0016192">
    <property type="term" value="P:vesicle-mediated transport"/>
    <property type="evidence" value="ECO:0007669"/>
    <property type="project" value="InterPro"/>
</dbReference>
<feature type="domain" description="VPS9" evidence="2">
    <location>
        <begin position="250"/>
        <end position="403"/>
    </location>
</feature>
<dbReference type="GO" id="GO:0005829">
    <property type="term" value="C:cytosol"/>
    <property type="evidence" value="ECO:0007669"/>
    <property type="project" value="TreeGrafter"/>
</dbReference>
<feature type="region of interest" description="Disordered" evidence="1">
    <location>
        <begin position="559"/>
        <end position="618"/>
    </location>
</feature>
<sequence length="790" mass="85761">MAETQSPPTVPASTRPKPLHLSRSFSRMADRMAERQAESPGSPSRKRASTLQEAGIPAVPEARHIASSQELDGQRSMADVFESHEEGEHHQEQIEGASTPGLNVPSTMDELPIEIRTLCARFLESLSAKVHPTPLNADQLSDLFQDFYERAANHIATHIATLAARIGRPTPQAQTRTGKGRQRSGSGAKKGLNDDAAGHAEMLTATEVAERKKARKLLEHKRIALQEAVERAVCEKIYDKIWKHRSTDDEARDDKLRSRTQALSLVGIGLKELHADKPDVRQLAEEREDEINLSLAPAREALHRMDDDHYPLGKLHQLTAAHQAIVETLSQIFPSSSSADEILPTLIYTLITCPPDGINVVSNLAFIQRFRMSSKVDGEAAYCLVNLEAAISFLETVDLSSLRADELPQGPDAKAPSSSSRSSTPRLEGPTSIVQPKNSHLLTPDLSTATATPEMITGSASAEKTPPSPGPVGPIPVRPQMHQRRISSMIANTSARVDTGRQDFLNAADKLYESVNGTLDNSMQFLFGRFKEQVADSRSSLPKTLEEARRLVSSPVIGTEDDDSLHLSGHSSPVPADPLSAGGSLLEPNKMLEFLGGKKNVRDRSADSARSGGSGRRAVTFDSKTMAAKERSTPQQHTTPSGLFNSINPLNKFGMPAFVPRFGRVSTVANTVPPGQLDTKPPAVPAGATAAQGRMNEIVESPVSIRQSPDGLAVTPSALERTRSKDSVAGVEESDEMNARESLAELRNLKPPKKRFLEIESANQLKLGEVEELLLEYRRLAKAIGEAIAH</sequence>
<dbReference type="Pfam" id="PF02204">
    <property type="entry name" value="VPS9"/>
    <property type="match status" value="1"/>
</dbReference>
<feature type="compositionally biased region" description="Polar residues" evidence="1">
    <location>
        <begin position="633"/>
        <end position="643"/>
    </location>
</feature>
<evidence type="ECO:0000313" key="4">
    <source>
        <dbReference type="Proteomes" id="UP000016931"/>
    </source>
</evidence>
<feature type="region of interest" description="Disordered" evidence="1">
    <location>
        <begin position="624"/>
        <end position="643"/>
    </location>
</feature>